<evidence type="ECO:0000256" key="2">
    <source>
        <dbReference type="ARBA" id="ARBA00023180"/>
    </source>
</evidence>
<protein>
    <submittedName>
        <fullName evidence="5">Heparan sulfate glucosamine 3-O-sulfotransferase 3B1</fullName>
    </submittedName>
</protein>
<dbReference type="EMBL" id="BEYU01000119">
    <property type="protein sequence ID" value="GBG32255.1"/>
    <property type="molecule type" value="Genomic_DNA"/>
</dbReference>
<dbReference type="GO" id="GO:0008146">
    <property type="term" value="F:sulfotransferase activity"/>
    <property type="evidence" value="ECO:0007669"/>
    <property type="project" value="InterPro"/>
</dbReference>
<accession>A0A2R5GNQ6</accession>
<dbReference type="InParanoid" id="A0A2R5GNQ6"/>
<dbReference type="Gene3D" id="3.40.50.300">
    <property type="entry name" value="P-loop containing nucleotide triphosphate hydrolases"/>
    <property type="match status" value="1"/>
</dbReference>
<dbReference type="PANTHER" id="PTHR10605:SF56">
    <property type="entry name" value="BIFUNCTIONAL HEPARAN SULFATE N-DEACETYLASE_N-SULFOTRANSFERASE"/>
    <property type="match status" value="1"/>
</dbReference>
<dbReference type="SUPFAM" id="SSF52540">
    <property type="entry name" value="P-loop containing nucleoside triphosphate hydrolases"/>
    <property type="match status" value="1"/>
</dbReference>
<dbReference type="Pfam" id="PF00685">
    <property type="entry name" value="Sulfotransfer_1"/>
    <property type="match status" value="1"/>
</dbReference>
<name>A0A2R5GNQ6_9STRA</name>
<feature type="binding site" evidence="3">
    <location>
        <position position="268"/>
    </location>
    <ligand>
        <name>3'-phosphoadenylyl sulfate</name>
        <dbReference type="ChEBI" id="CHEBI:58339"/>
    </ligand>
</feature>
<evidence type="ECO:0000259" key="4">
    <source>
        <dbReference type="Pfam" id="PF00685"/>
    </source>
</evidence>
<dbReference type="OrthoDB" id="411451at2759"/>
<evidence type="ECO:0000313" key="6">
    <source>
        <dbReference type="Proteomes" id="UP000241890"/>
    </source>
</evidence>
<evidence type="ECO:0000256" key="3">
    <source>
        <dbReference type="PIRSR" id="PIRSR637359-2"/>
    </source>
</evidence>
<keyword evidence="6" id="KW-1185">Reference proteome</keyword>
<dbReference type="InterPro" id="IPR000863">
    <property type="entry name" value="Sulfotransferase_dom"/>
</dbReference>
<reference evidence="5 6" key="1">
    <citation type="submission" date="2017-12" db="EMBL/GenBank/DDBJ databases">
        <title>Sequencing, de novo assembly and annotation of complete genome of a new Thraustochytrid species, strain FCC1311.</title>
        <authorList>
            <person name="Sedici K."/>
            <person name="Godart F."/>
            <person name="Aiese Cigliano R."/>
            <person name="Sanseverino W."/>
            <person name="Barakat M."/>
            <person name="Ortet P."/>
            <person name="Marechal E."/>
            <person name="Cagnac O."/>
            <person name="Amato A."/>
        </authorList>
    </citation>
    <scope>NUCLEOTIDE SEQUENCE [LARGE SCALE GENOMIC DNA]</scope>
</reference>
<proteinExistence type="predicted"/>
<dbReference type="InterPro" id="IPR027417">
    <property type="entry name" value="P-loop_NTPase"/>
</dbReference>
<evidence type="ECO:0000313" key="5">
    <source>
        <dbReference type="EMBL" id="GBG32255.1"/>
    </source>
</evidence>
<dbReference type="Proteomes" id="UP000241890">
    <property type="component" value="Unassembled WGS sequence"/>
</dbReference>
<organism evidence="5 6">
    <name type="scientific">Hondaea fermentalgiana</name>
    <dbReference type="NCBI Taxonomy" id="2315210"/>
    <lineage>
        <taxon>Eukaryota</taxon>
        <taxon>Sar</taxon>
        <taxon>Stramenopiles</taxon>
        <taxon>Bigyra</taxon>
        <taxon>Labyrinthulomycetes</taxon>
        <taxon>Thraustochytrida</taxon>
        <taxon>Thraustochytriidae</taxon>
        <taxon>Hondaea</taxon>
    </lineage>
</organism>
<dbReference type="AlphaFoldDB" id="A0A2R5GNQ6"/>
<feature type="domain" description="Sulfotransferase" evidence="4">
    <location>
        <begin position="155"/>
        <end position="393"/>
    </location>
</feature>
<sequence length="444" mass="51805">MKRHPWHSSDDYSPGSLVRENDGFASGAVFVQTLDSELDGDLDDNFTRVRRGQLGPQYDEFDFRVNMTRMIKPAADDSECATTWASISENFIYPESNEAALYSGIPHPYSPDHCFELCGEVVCEKDMAERTDFTTRKNPSYSRPRCKERHNIPAYFIIGYSQSGTTFFSDVIRKHNDVRAACHKEIHYFDVTLYLRAQYHKNRVDKPRSITSYFGCFRRVNFDQKKIIGDHTVKAIYTDIWYPSWVRAINQRMKLIVLLRDPTKRTYSRFSQMGGGRGCPRFIRREFCRDMLPYVTTMLRYIKMKCPGLQPGGDPSHAYRCGYHYGTELLDNDTIISGLYELHVRHWLNFFPPEQFLFISSDMLFKSPEEAMSRATDFLELPPYEPGAIQKYISEIGPHTHTRNKAPPHPEAMEMLRQFYAPYNDELRKLLISVFHIPEEEITF</sequence>
<dbReference type="PANTHER" id="PTHR10605">
    <property type="entry name" value="HEPARAN SULFATE SULFOTRANSFERASE"/>
    <property type="match status" value="1"/>
</dbReference>
<comment type="caution">
    <text evidence="5">The sequence shown here is derived from an EMBL/GenBank/DDBJ whole genome shotgun (WGS) entry which is preliminary data.</text>
</comment>
<dbReference type="InterPro" id="IPR037359">
    <property type="entry name" value="NST/OST"/>
</dbReference>
<feature type="binding site" evidence="3">
    <location>
        <position position="260"/>
    </location>
    <ligand>
        <name>3'-phosphoadenylyl sulfate</name>
        <dbReference type="ChEBI" id="CHEBI:58339"/>
    </ligand>
</feature>
<evidence type="ECO:0000256" key="1">
    <source>
        <dbReference type="ARBA" id="ARBA00022679"/>
    </source>
</evidence>
<keyword evidence="2" id="KW-0325">Glycoprotein</keyword>
<gene>
    <name evidence="5" type="ORF">FCC1311_084802</name>
</gene>
<keyword evidence="1 5" id="KW-0808">Transferase</keyword>